<reference evidence="2" key="1">
    <citation type="submission" date="2022-11" db="UniProtKB">
        <authorList>
            <consortium name="WormBaseParasite"/>
        </authorList>
    </citation>
    <scope>IDENTIFICATION</scope>
</reference>
<dbReference type="WBParaSite" id="JU765_v2.g3180.t1">
    <property type="protein sequence ID" value="JU765_v2.g3180.t1"/>
    <property type="gene ID" value="JU765_v2.g3180"/>
</dbReference>
<protein>
    <submittedName>
        <fullName evidence="2">Uncharacterized protein</fullName>
    </submittedName>
</protein>
<evidence type="ECO:0000313" key="1">
    <source>
        <dbReference type="Proteomes" id="UP000887576"/>
    </source>
</evidence>
<proteinExistence type="predicted"/>
<dbReference type="Proteomes" id="UP000887576">
    <property type="component" value="Unplaced"/>
</dbReference>
<accession>A0AC34R3Q3</accession>
<evidence type="ECO:0000313" key="2">
    <source>
        <dbReference type="WBParaSite" id="JU765_v2.g3180.t1"/>
    </source>
</evidence>
<name>A0AC34R3Q3_9BILA</name>
<sequence>MSTQQRRVRATDRLRLMEEQLRQEQARVTALTGNLEEVRLQLNNNIQRHIGQISFVSALLKEQNSLIMTQRINLDRLRKQLRRQDRSTSP</sequence>
<organism evidence="1 2">
    <name type="scientific">Panagrolaimus sp. JU765</name>
    <dbReference type="NCBI Taxonomy" id="591449"/>
    <lineage>
        <taxon>Eukaryota</taxon>
        <taxon>Metazoa</taxon>
        <taxon>Ecdysozoa</taxon>
        <taxon>Nematoda</taxon>
        <taxon>Chromadorea</taxon>
        <taxon>Rhabditida</taxon>
        <taxon>Tylenchina</taxon>
        <taxon>Panagrolaimomorpha</taxon>
        <taxon>Panagrolaimoidea</taxon>
        <taxon>Panagrolaimidae</taxon>
        <taxon>Panagrolaimus</taxon>
    </lineage>
</organism>